<dbReference type="GO" id="GO:0005737">
    <property type="term" value="C:cytoplasm"/>
    <property type="evidence" value="ECO:0007669"/>
    <property type="project" value="TreeGrafter"/>
</dbReference>
<keyword evidence="1" id="KW-0547">Nucleotide-binding</keyword>
<dbReference type="Gene3D" id="3.40.50.300">
    <property type="entry name" value="P-loop containing nucleotide triphosphate hydrolases"/>
    <property type="match status" value="1"/>
</dbReference>
<evidence type="ECO:0000256" key="2">
    <source>
        <dbReference type="ARBA" id="ARBA00022840"/>
    </source>
</evidence>
<dbReference type="GO" id="GO:0005524">
    <property type="term" value="F:ATP binding"/>
    <property type="evidence" value="ECO:0007669"/>
    <property type="project" value="UniProtKB-KW"/>
</dbReference>
<dbReference type="PANTHER" id="PTHR11638">
    <property type="entry name" value="ATP-DEPENDENT CLP PROTEASE"/>
    <property type="match status" value="1"/>
</dbReference>
<dbReference type="EMBL" id="QPFP01000001">
    <property type="protein sequence ID" value="TEB39625.1"/>
    <property type="molecule type" value="Genomic_DNA"/>
</dbReference>
<dbReference type="Proteomes" id="UP000298030">
    <property type="component" value="Unassembled WGS sequence"/>
</dbReference>
<evidence type="ECO:0000313" key="5">
    <source>
        <dbReference type="EMBL" id="TEB39625.1"/>
    </source>
</evidence>
<name>A0A4Y7TZN0_COPMI</name>
<dbReference type="Pfam" id="PF07724">
    <property type="entry name" value="AAA_2"/>
    <property type="match status" value="1"/>
</dbReference>
<dbReference type="GO" id="GO:0016887">
    <property type="term" value="F:ATP hydrolysis activity"/>
    <property type="evidence" value="ECO:0007669"/>
    <property type="project" value="InterPro"/>
</dbReference>
<sequence length="395" mass="43920">MFLTIPLITNLALLQLPEPIHSIATPKPTLMFAIASDDVSEVPASNPNDTVGPQSALQFALTNDQLTNKLDIVKTLLAFGADPSHLKAQPAVGNGSRSGSRAGNRNVAKTLMDEMDPATRYYVQRADAAHTRKTSKLIHRSFFRPLTRYRALEELFKLLSIHSRQISAAPVVVMFSVGSLLDVPTHTVNMVTVRSQDDLWESYSINIHEEPTSCTLAEFLVNNEGKRCVVVLDEIEKVDNEKVLWSLLMPWESGRCSFEAKSRHVDTRNVVWLCTSNIGHDLVFDHWAARENQGEILSREEFLELVALLRPRVSERLGASVLSRITSVLPFVPFTPEEKRALCAEAVYQLGGEDALALSRDTVDELIESSLGQYIPEEGARSLHRAVSNQLLDVI</sequence>
<evidence type="ECO:0000256" key="3">
    <source>
        <dbReference type="SAM" id="SignalP"/>
    </source>
</evidence>
<gene>
    <name evidence="5" type="ORF">FA13DRAFT_1750971</name>
</gene>
<reference evidence="5 6" key="1">
    <citation type="journal article" date="2019" name="Nat. Ecol. Evol.">
        <title>Megaphylogeny resolves global patterns of mushroom evolution.</title>
        <authorList>
            <person name="Varga T."/>
            <person name="Krizsan K."/>
            <person name="Foldi C."/>
            <person name="Dima B."/>
            <person name="Sanchez-Garcia M."/>
            <person name="Sanchez-Ramirez S."/>
            <person name="Szollosi G.J."/>
            <person name="Szarkandi J.G."/>
            <person name="Papp V."/>
            <person name="Albert L."/>
            <person name="Andreopoulos W."/>
            <person name="Angelini C."/>
            <person name="Antonin V."/>
            <person name="Barry K.W."/>
            <person name="Bougher N.L."/>
            <person name="Buchanan P."/>
            <person name="Buyck B."/>
            <person name="Bense V."/>
            <person name="Catcheside P."/>
            <person name="Chovatia M."/>
            <person name="Cooper J."/>
            <person name="Damon W."/>
            <person name="Desjardin D."/>
            <person name="Finy P."/>
            <person name="Geml J."/>
            <person name="Haridas S."/>
            <person name="Hughes K."/>
            <person name="Justo A."/>
            <person name="Karasinski D."/>
            <person name="Kautmanova I."/>
            <person name="Kiss B."/>
            <person name="Kocsube S."/>
            <person name="Kotiranta H."/>
            <person name="LaButti K.M."/>
            <person name="Lechner B.E."/>
            <person name="Liimatainen K."/>
            <person name="Lipzen A."/>
            <person name="Lukacs Z."/>
            <person name="Mihaltcheva S."/>
            <person name="Morgado L.N."/>
            <person name="Niskanen T."/>
            <person name="Noordeloos M.E."/>
            <person name="Ohm R.A."/>
            <person name="Ortiz-Santana B."/>
            <person name="Ovrebo C."/>
            <person name="Racz N."/>
            <person name="Riley R."/>
            <person name="Savchenko A."/>
            <person name="Shiryaev A."/>
            <person name="Soop K."/>
            <person name="Spirin V."/>
            <person name="Szebenyi C."/>
            <person name="Tomsovsky M."/>
            <person name="Tulloss R.E."/>
            <person name="Uehling J."/>
            <person name="Grigoriev I.V."/>
            <person name="Vagvolgyi C."/>
            <person name="Papp T."/>
            <person name="Martin F.M."/>
            <person name="Miettinen O."/>
            <person name="Hibbett D.S."/>
            <person name="Nagy L.G."/>
        </authorList>
    </citation>
    <scope>NUCLEOTIDE SEQUENCE [LARGE SCALE GENOMIC DNA]</scope>
    <source>
        <strain evidence="5 6">FP101781</strain>
    </source>
</reference>
<dbReference type="InterPro" id="IPR003959">
    <property type="entry name" value="ATPase_AAA_core"/>
</dbReference>
<dbReference type="InterPro" id="IPR027417">
    <property type="entry name" value="P-loop_NTPase"/>
</dbReference>
<feature type="chain" id="PRO_5021468618" description="ATPase AAA-type core domain-containing protein" evidence="3">
    <location>
        <begin position="23"/>
        <end position="395"/>
    </location>
</feature>
<keyword evidence="6" id="KW-1185">Reference proteome</keyword>
<comment type="caution">
    <text evidence="5">The sequence shown here is derived from an EMBL/GenBank/DDBJ whole genome shotgun (WGS) entry which is preliminary data.</text>
</comment>
<evidence type="ECO:0000259" key="4">
    <source>
        <dbReference type="Pfam" id="PF07724"/>
    </source>
</evidence>
<evidence type="ECO:0000313" key="6">
    <source>
        <dbReference type="Proteomes" id="UP000298030"/>
    </source>
</evidence>
<evidence type="ECO:0000256" key="1">
    <source>
        <dbReference type="ARBA" id="ARBA00022741"/>
    </source>
</evidence>
<feature type="signal peptide" evidence="3">
    <location>
        <begin position="1"/>
        <end position="22"/>
    </location>
</feature>
<protein>
    <recommendedName>
        <fullName evidence="4">ATPase AAA-type core domain-containing protein</fullName>
    </recommendedName>
</protein>
<accession>A0A4Y7TZN0</accession>
<dbReference type="SUPFAM" id="SSF52540">
    <property type="entry name" value="P-loop containing nucleoside triphosphate hydrolases"/>
    <property type="match status" value="1"/>
</dbReference>
<dbReference type="STRING" id="71717.A0A4Y7TZN0"/>
<keyword evidence="2" id="KW-0067">ATP-binding</keyword>
<dbReference type="InterPro" id="IPR050130">
    <property type="entry name" value="ClpA_ClpB"/>
</dbReference>
<feature type="domain" description="ATPase AAA-type core" evidence="4">
    <location>
        <begin position="226"/>
        <end position="293"/>
    </location>
</feature>
<proteinExistence type="predicted"/>
<dbReference type="GO" id="GO:0034605">
    <property type="term" value="P:cellular response to heat"/>
    <property type="evidence" value="ECO:0007669"/>
    <property type="project" value="TreeGrafter"/>
</dbReference>
<organism evidence="5 6">
    <name type="scientific">Coprinellus micaceus</name>
    <name type="common">Glistening ink-cap mushroom</name>
    <name type="synonym">Coprinus micaceus</name>
    <dbReference type="NCBI Taxonomy" id="71717"/>
    <lineage>
        <taxon>Eukaryota</taxon>
        <taxon>Fungi</taxon>
        <taxon>Dikarya</taxon>
        <taxon>Basidiomycota</taxon>
        <taxon>Agaricomycotina</taxon>
        <taxon>Agaricomycetes</taxon>
        <taxon>Agaricomycetidae</taxon>
        <taxon>Agaricales</taxon>
        <taxon>Agaricineae</taxon>
        <taxon>Psathyrellaceae</taxon>
        <taxon>Coprinellus</taxon>
    </lineage>
</organism>
<dbReference type="PANTHER" id="PTHR11638:SF18">
    <property type="entry name" value="HEAT SHOCK PROTEIN 104"/>
    <property type="match status" value="1"/>
</dbReference>
<dbReference type="AlphaFoldDB" id="A0A4Y7TZN0"/>
<dbReference type="OrthoDB" id="47330at2759"/>
<keyword evidence="3" id="KW-0732">Signal</keyword>